<dbReference type="PANTHER" id="PTHR14097:SF7">
    <property type="entry name" value="OXIDOREDUCTASE HTATIP2"/>
    <property type="match status" value="1"/>
</dbReference>
<dbReference type="GO" id="GO:0051170">
    <property type="term" value="P:import into nucleus"/>
    <property type="evidence" value="ECO:0007669"/>
    <property type="project" value="TreeGrafter"/>
</dbReference>
<evidence type="ECO:0000256" key="4">
    <source>
        <dbReference type="ARBA" id="ARBA00093483"/>
    </source>
</evidence>
<evidence type="ECO:0000256" key="6">
    <source>
        <dbReference type="SAM" id="SignalP"/>
    </source>
</evidence>
<evidence type="ECO:0000256" key="1">
    <source>
        <dbReference type="ARBA" id="ARBA00022857"/>
    </source>
</evidence>
<evidence type="ECO:0000256" key="2">
    <source>
        <dbReference type="ARBA" id="ARBA00022990"/>
    </source>
</evidence>
<dbReference type="PANTHER" id="PTHR14097">
    <property type="entry name" value="OXIDOREDUCTASE HTATIP2"/>
    <property type="match status" value="1"/>
</dbReference>
<keyword evidence="2" id="KW-0007">Acetylation</keyword>
<evidence type="ECO:0000313" key="8">
    <source>
        <dbReference type="EMBL" id="GAU97017.1"/>
    </source>
</evidence>
<evidence type="ECO:0000256" key="5">
    <source>
        <dbReference type="ARBA" id="ARBA00093604"/>
    </source>
</evidence>
<dbReference type="OrthoDB" id="430436at2759"/>
<feature type="domain" description="NAD(P)-binding" evidence="7">
    <location>
        <begin position="57"/>
        <end position="170"/>
    </location>
</feature>
<feature type="chain" id="PRO_5008898243" description="Protein HTATIP2" evidence="6">
    <location>
        <begin position="17"/>
        <end position="284"/>
    </location>
</feature>
<dbReference type="GO" id="GO:0003824">
    <property type="term" value="F:catalytic activity"/>
    <property type="evidence" value="ECO:0007669"/>
    <property type="project" value="UniProtKB-ARBA"/>
</dbReference>
<dbReference type="SUPFAM" id="SSF51735">
    <property type="entry name" value="NAD(P)-binding Rossmann-fold domains"/>
    <property type="match status" value="1"/>
</dbReference>
<dbReference type="STRING" id="947166.A0A1D1VB93"/>
<dbReference type="AlphaFoldDB" id="A0A1D1VB93"/>
<comment type="caution">
    <text evidence="8">The sequence shown here is derived from an EMBL/GenBank/DDBJ whole genome shotgun (WGS) entry which is preliminary data.</text>
</comment>
<dbReference type="CDD" id="cd05250">
    <property type="entry name" value="CC3_like_SDR_a"/>
    <property type="match status" value="1"/>
</dbReference>
<feature type="signal peptide" evidence="6">
    <location>
        <begin position="1"/>
        <end position="16"/>
    </location>
</feature>
<keyword evidence="3" id="KW-1015">Disulfide bond</keyword>
<protein>
    <recommendedName>
        <fullName evidence="5">Protein HTATIP2</fullName>
    </recommendedName>
</protein>
<sequence>MRLILSWIRILSVVLASWWNANYQNPSTEDVASLLHSSMDLIKQYRQAADKSCFILGATGESGKALVKELVRLKPFHKVVLIGRRRVDYDNAELKQLDQRIVDFDHLENHRADFQGFDVGYCCLGTTRGKSGADGFVKVEHDYVVGAARLAKEGGLQHFHLVSSMGVNENSFLLYGSTKGRTDREVSEMGFERTSVYRPGVLMVNREESRPLEAITRCVLKPVAYLAPTLITTPIETLARAMIMNTVLEQPAGAEIVDNKRIHLLGNMLNNVDPHAIKDFKTEL</sequence>
<accession>A0A1D1VB93</accession>
<gene>
    <name evidence="8" type="primary">RvY_08380-1</name>
    <name evidence="8" type="synonym">RvY_08380.1</name>
    <name evidence="8" type="ORF">RvY_08380</name>
</gene>
<proteinExistence type="predicted"/>
<dbReference type="FunFam" id="3.40.50.720:FF:000271">
    <property type="entry name" value="oxidoreductase HTATIP2 isoform X1"/>
    <property type="match status" value="1"/>
</dbReference>
<dbReference type="InterPro" id="IPR036291">
    <property type="entry name" value="NAD(P)-bd_dom_sf"/>
</dbReference>
<keyword evidence="6" id="KW-0732">Signal</keyword>
<dbReference type="Pfam" id="PF13460">
    <property type="entry name" value="NAD_binding_10"/>
    <property type="match status" value="1"/>
</dbReference>
<organism evidence="8 9">
    <name type="scientific">Ramazzottius varieornatus</name>
    <name type="common">Water bear</name>
    <name type="synonym">Tardigrade</name>
    <dbReference type="NCBI Taxonomy" id="947166"/>
    <lineage>
        <taxon>Eukaryota</taxon>
        <taxon>Metazoa</taxon>
        <taxon>Ecdysozoa</taxon>
        <taxon>Tardigrada</taxon>
        <taxon>Eutardigrada</taxon>
        <taxon>Parachela</taxon>
        <taxon>Hypsibioidea</taxon>
        <taxon>Ramazzottiidae</taxon>
        <taxon>Ramazzottius</taxon>
    </lineage>
</organism>
<evidence type="ECO:0000313" key="9">
    <source>
        <dbReference type="Proteomes" id="UP000186922"/>
    </source>
</evidence>
<dbReference type="Proteomes" id="UP000186922">
    <property type="component" value="Unassembled WGS sequence"/>
</dbReference>
<name>A0A1D1VB93_RAMVA</name>
<evidence type="ECO:0000256" key="3">
    <source>
        <dbReference type="ARBA" id="ARBA00023157"/>
    </source>
</evidence>
<keyword evidence="9" id="KW-1185">Reference proteome</keyword>
<reference evidence="8 9" key="1">
    <citation type="journal article" date="2016" name="Nat. Commun.">
        <title>Extremotolerant tardigrade genome and improved radiotolerance of human cultured cells by tardigrade-unique protein.</title>
        <authorList>
            <person name="Hashimoto T."/>
            <person name="Horikawa D.D."/>
            <person name="Saito Y."/>
            <person name="Kuwahara H."/>
            <person name="Kozuka-Hata H."/>
            <person name="Shin-I T."/>
            <person name="Minakuchi Y."/>
            <person name="Ohishi K."/>
            <person name="Motoyama A."/>
            <person name="Aizu T."/>
            <person name="Enomoto A."/>
            <person name="Kondo K."/>
            <person name="Tanaka S."/>
            <person name="Hara Y."/>
            <person name="Koshikawa S."/>
            <person name="Sagara H."/>
            <person name="Miura T."/>
            <person name="Yokobori S."/>
            <person name="Miyagawa K."/>
            <person name="Suzuki Y."/>
            <person name="Kubo T."/>
            <person name="Oyama M."/>
            <person name="Kohara Y."/>
            <person name="Fujiyama A."/>
            <person name="Arakawa K."/>
            <person name="Katayama T."/>
            <person name="Toyoda A."/>
            <person name="Kunieda T."/>
        </authorList>
    </citation>
    <scope>NUCLEOTIDE SEQUENCE [LARGE SCALE GENOMIC DNA]</scope>
    <source>
        <strain evidence="8 9">YOKOZUNA-1</strain>
    </source>
</reference>
<dbReference type="InterPro" id="IPR016040">
    <property type="entry name" value="NAD(P)-bd_dom"/>
</dbReference>
<dbReference type="GO" id="GO:0005737">
    <property type="term" value="C:cytoplasm"/>
    <property type="evidence" value="ECO:0007669"/>
    <property type="project" value="TreeGrafter"/>
</dbReference>
<dbReference type="EMBL" id="BDGG01000004">
    <property type="protein sequence ID" value="GAU97017.1"/>
    <property type="molecule type" value="Genomic_DNA"/>
</dbReference>
<comment type="subunit">
    <text evidence="4">Monomer. Forms homodimers during oxidative stress. Interacts (via N-terminus) with elongation factor EEF1A1 (via middle-region); the interaction is direct and competes with EEF1A1 binding to guanyl-nucleotide exchange factor EEF1B2, thereby inhibiting GDP for GTP exchange and reactivation of EEF1A1. Interacts with nuclear transport receptors XPO4, IPO5/RANBP5, IPO7, IPO9 and KPNB1 as well as GCN1L1/GCN1 and LRPPRC probably through their HEAT repeats. Binds NCOA5/CIA.</text>
</comment>
<keyword evidence="1" id="KW-0521">NADP</keyword>
<evidence type="ECO:0000259" key="7">
    <source>
        <dbReference type="Pfam" id="PF13460"/>
    </source>
</evidence>
<dbReference type="Gene3D" id="3.40.50.720">
    <property type="entry name" value="NAD(P)-binding Rossmann-like Domain"/>
    <property type="match status" value="1"/>
</dbReference>